<dbReference type="Proteomes" id="UP001329915">
    <property type="component" value="Chromosome"/>
</dbReference>
<dbReference type="Pfam" id="PF00005">
    <property type="entry name" value="ABC_tran"/>
    <property type="match status" value="1"/>
</dbReference>
<comment type="catalytic activity">
    <reaction evidence="15">
        <text>Ni(2+)(out) + ATP + H2O = Ni(2+)(in) + ADP + phosphate + H(+)</text>
        <dbReference type="Rhea" id="RHEA:15557"/>
        <dbReference type="ChEBI" id="CHEBI:15377"/>
        <dbReference type="ChEBI" id="CHEBI:15378"/>
        <dbReference type="ChEBI" id="CHEBI:30616"/>
        <dbReference type="ChEBI" id="CHEBI:43474"/>
        <dbReference type="ChEBI" id="CHEBI:49786"/>
        <dbReference type="ChEBI" id="CHEBI:456216"/>
        <dbReference type="EC" id="7.2.2.11"/>
    </reaction>
    <physiologicalReaction direction="left-to-right" evidence="15">
        <dbReference type="Rhea" id="RHEA:15558"/>
    </physiologicalReaction>
</comment>
<evidence type="ECO:0000256" key="3">
    <source>
        <dbReference type="ARBA" id="ARBA00022448"/>
    </source>
</evidence>
<dbReference type="GO" id="GO:0015833">
    <property type="term" value="P:peptide transport"/>
    <property type="evidence" value="ECO:0007669"/>
    <property type="project" value="InterPro"/>
</dbReference>
<evidence type="ECO:0000313" key="18">
    <source>
        <dbReference type="Proteomes" id="UP001329915"/>
    </source>
</evidence>
<dbReference type="AlphaFoldDB" id="A0AAU0UQJ3"/>
<keyword evidence="8" id="KW-1278">Translocase</keyword>
<dbReference type="KEGG" id="dbc:MFMK1_002637"/>
<evidence type="ECO:0000256" key="15">
    <source>
        <dbReference type="ARBA" id="ARBA00048610"/>
    </source>
</evidence>
<protein>
    <recommendedName>
        <fullName evidence="14">Nickel import system ATP-binding protein NikD</fullName>
        <ecNumber evidence="13">7.2.2.11</ecNumber>
    </recommendedName>
</protein>
<organism evidence="17 18">
    <name type="scientific">Metallumcola ferriviriculae</name>
    <dbReference type="NCBI Taxonomy" id="3039180"/>
    <lineage>
        <taxon>Bacteria</taxon>
        <taxon>Bacillati</taxon>
        <taxon>Bacillota</taxon>
        <taxon>Clostridia</taxon>
        <taxon>Neomoorellales</taxon>
        <taxon>Desulfitibacteraceae</taxon>
        <taxon>Metallumcola</taxon>
    </lineage>
</organism>
<evidence type="ECO:0000256" key="5">
    <source>
        <dbReference type="ARBA" id="ARBA00022596"/>
    </source>
</evidence>
<dbReference type="InterPro" id="IPR003439">
    <property type="entry name" value="ABC_transporter-like_ATP-bd"/>
</dbReference>
<evidence type="ECO:0000256" key="6">
    <source>
        <dbReference type="ARBA" id="ARBA00022741"/>
    </source>
</evidence>
<keyword evidence="3" id="KW-0813">Transport</keyword>
<reference evidence="17 18" key="1">
    <citation type="submission" date="2023-04" db="EMBL/GenBank/DDBJ databases">
        <authorList>
            <person name="Hsu D."/>
        </authorList>
    </citation>
    <scope>NUCLEOTIDE SEQUENCE [LARGE SCALE GENOMIC DNA]</scope>
    <source>
        <strain evidence="17 18">MK1</strain>
    </source>
</reference>
<evidence type="ECO:0000313" key="17">
    <source>
        <dbReference type="EMBL" id="WRO22797.1"/>
    </source>
</evidence>
<dbReference type="FunFam" id="3.40.50.300:FF:000016">
    <property type="entry name" value="Oligopeptide ABC transporter ATP-binding component"/>
    <property type="match status" value="1"/>
</dbReference>
<dbReference type="GO" id="GO:0005524">
    <property type="term" value="F:ATP binding"/>
    <property type="evidence" value="ECO:0007669"/>
    <property type="project" value="UniProtKB-KW"/>
</dbReference>
<dbReference type="GO" id="GO:0005886">
    <property type="term" value="C:plasma membrane"/>
    <property type="evidence" value="ECO:0007669"/>
    <property type="project" value="UniProtKB-SubCell"/>
</dbReference>
<dbReference type="PROSITE" id="PS00211">
    <property type="entry name" value="ABC_TRANSPORTER_1"/>
    <property type="match status" value="1"/>
</dbReference>
<dbReference type="GO" id="GO:0015413">
    <property type="term" value="F:ABC-type nickel transporter activity"/>
    <property type="evidence" value="ECO:0007669"/>
    <property type="project" value="UniProtKB-EC"/>
</dbReference>
<comment type="subunit">
    <text evidence="12">The complex is composed of two ATP-binding proteins (NikD and NikE), two transmembrane proteins (NikB and NikC) and a solute-binding protein (NikA).</text>
</comment>
<keyword evidence="7 17" id="KW-0067">ATP-binding</keyword>
<evidence type="ECO:0000256" key="13">
    <source>
        <dbReference type="ARBA" id="ARBA00039098"/>
    </source>
</evidence>
<evidence type="ECO:0000256" key="14">
    <source>
        <dbReference type="ARBA" id="ARBA00044143"/>
    </source>
</evidence>
<dbReference type="InterPro" id="IPR003593">
    <property type="entry name" value="AAA+_ATPase"/>
</dbReference>
<evidence type="ECO:0000256" key="10">
    <source>
        <dbReference type="ARBA" id="ARBA00023112"/>
    </source>
</evidence>
<keyword evidence="5" id="KW-0533">Nickel</keyword>
<dbReference type="Gene3D" id="3.40.50.300">
    <property type="entry name" value="P-loop containing nucleotide triphosphate hydrolases"/>
    <property type="match status" value="1"/>
</dbReference>
<dbReference type="InterPro" id="IPR027417">
    <property type="entry name" value="P-loop_NTPase"/>
</dbReference>
<dbReference type="PROSITE" id="PS50893">
    <property type="entry name" value="ABC_TRANSPORTER_2"/>
    <property type="match status" value="1"/>
</dbReference>
<dbReference type="EC" id="7.2.2.11" evidence="13"/>
<dbReference type="InterPro" id="IPR050388">
    <property type="entry name" value="ABC_Ni/Peptide_Import"/>
</dbReference>
<evidence type="ECO:0000256" key="7">
    <source>
        <dbReference type="ARBA" id="ARBA00022840"/>
    </source>
</evidence>
<gene>
    <name evidence="17" type="ORF">MFMK1_002637</name>
</gene>
<dbReference type="GO" id="GO:0016887">
    <property type="term" value="F:ATP hydrolysis activity"/>
    <property type="evidence" value="ECO:0007669"/>
    <property type="project" value="InterPro"/>
</dbReference>
<dbReference type="SUPFAM" id="SSF52540">
    <property type="entry name" value="P-loop containing nucleoside triphosphate hydrolases"/>
    <property type="match status" value="1"/>
</dbReference>
<dbReference type="EMBL" id="CP121694">
    <property type="protein sequence ID" value="WRO22797.1"/>
    <property type="molecule type" value="Genomic_DNA"/>
</dbReference>
<dbReference type="SMART" id="SM00382">
    <property type="entry name" value="AAA"/>
    <property type="match status" value="1"/>
</dbReference>
<evidence type="ECO:0000256" key="11">
    <source>
        <dbReference type="ARBA" id="ARBA00023136"/>
    </source>
</evidence>
<keyword evidence="18" id="KW-1185">Reference proteome</keyword>
<evidence type="ECO:0000256" key="8">
    <source>
        <dbReference type="ARBA" id="ARBA00022967"/>
    </source>
</evidence>
<evidence type="ECO:0000259" key="16">
    <source>
        <dbReference type="PROSITE" id="PS50893"/>
    </source>
</evidence>
<evidence type="ECO:0000256" key="2">
    <source>
        <dbReference type="ARBA" id="ARBA00005417"/>
    </source>
</evidence>
<comment type="similarity">
    <text evidence="2">Belongs to the ABC transporter superfamily.</text>
</comment>
<name>A0AAU0UQJ3_9FIRM</name>
<evidence type="ECO:0000256" key="4">
    <source>
        <dbReference type="ARBA" id="ARBA00022475"/>
    </source>
</evidence>
<dbReference type="InterPro" id="IPR017871">
    <property type="entry name" value="ABC_transporter-like_CS"/>
</dbReference>
<keyword evidence="10" id="KW-0921">Nickel transport</keyword>
<dbReference type="InterPro" id="IPR013563">
    <property type="entry name" value="Oligopep_ABC_C"/>
</dbReference>
<evidence type="ECO:0000256" key="1">
    <source>
        <dbReference type="ARBA" id="ARBA00004202"/>
    </source>
</evidence>
<dbReference type="Pfam" id="PF08352">
    <property type="entry name" value="oligo_HPY"/>
    <property type="match status" value="1"/>
</dbReference>
<keyword evidence="4" id="KW-1003">Cell membrane</keyword>
<keyword evidence="11" id="KW-0472">Membrane</keyword>
<comment type="subcellular location">
    <subcellularLocation>
        <location evidence="1">Cell membrane</location>
        <topology evidence="1">Peripheral membrane protein</topology>
    </subcellularLocation>
</comment>
<sequence length="332" mass="36829">MLEIKNLSMAFETDKGLVKAVNNISLSLSNSEILGIVGESGCGKSATLLNILRLVQYPGRIMSGEVMFQGEDLLKKSRKEMRDIRGKDIAMIFQDPMTTLNPVFKVGEQIREAMRIHGIFSNVKGGLLGRKKTLAEKDKAMDLMREVGIPSPERRYYNYAHEFSGGMQQRALIAIGLSCEPKLLLADEPTTALDVTIQAQILALMKKINEERGTGIILVTHDLGVAAEFCHRIAVMYAGKIVEIGKTERIMSSPSHPYTRGLLRSIPKISGRREKIRPIPGSVPDLLNIDDSCAFHSRCDQGSERCQQQDIPMIEVEEGHSARCLLYSGEEV</sequence>
<dbReference type="CDD" id="cd03257">
    <property type="entry name" value="ABC_NikE_OppD_transporters"/>
    <property type="match status" value="1"/>
</dbReference>
<proteinExistence type="inferred from homology"/>
<keyword evidence="9" id="KW-0406">Ion transport</keyword>
<evidence type="ECO:0000256" key="12">
    <source>
        <dbReference type="ARBA" id="ARBA00038669"/>
    </source>
</evidence>
<dbReference type="PANTHER" id="PTHR43297:SF13">
    <property type="entry name" value="NICKEL ABC TRANSPORTER, ATP-BINDING PROTEIN"/>
    <property type="match status" value="1"/>
</dbReference>
<evidence type="ECO:0000256" key="9">
    <source>
        <dbReference type="ARBA" id="ARBA00023065"/>
    </source>
</evidence>
<dbReference type="RefSeq" id="WP_366922194.1">
    <property type="nucleotide sequence ID" value="NZ_CP121694.1"/>
</dbReference>
<feature type="domain" description="ABC transporter" evidence="16">
    <location>
        <begin position="2"/>
        <end position="263"/>
    </location>
</feature>
<dbReference type="PANTHER" id="PTHR43297">
    <property type="entry name" value="OLIGOPEPTIDE TRANSPORT ATP-BINDING PROTEIN APPD"/>
    <property type="match status" value="1"/>
</dbReference>
<keyword evidence="6" id="KW-0547">Nucleotide-binding</keyword>
<accession>A0AAU0UQJ3</accession>
<dbReference type="NCBIfam" id="TIGR01727">
    <property type="entry name" value="oligo_HPY"/>
    <property type="match status" value="1"/>
</dbReference>